<dbReference type="GO" id="GO:0006935">
    <property type="term" value="P:chemotaxis"/>
    <property type="evidence" value="ECO:0007669"/>
    <property type="project" value="UniProtKB-KW"/>
</dbReference>
<dbReference type="InterPro" id="IPR012823">
    <property type="entry name" value="Flagell_FliJ"/>
</dbReference>
<dbReference type="GO" id="GO:0044781">
    <property type="term" value="P:bacterial-type flagellum organization"/>
    <property type="evidence" value="ECO:0007669"/>
    <property type="project" value="UniProtKB-KW"/>
</dbReference>
<evidence type="ECO:0000256" key="5">
    <source>
        <dbReference type="ARBA" id="ARBA00022475"/>
    </source>
</evidence>
<dbReference type="GO" id="GO:0071973">
    <property type="term" value="P:bacterial-type flagellum-dependent cell motility"/>
    <property type="evidence" value="ECO:0007669"/>
    <property type="project" value="InterPro"/>
</dbReference>
<keyword evidence="11" id="KW-0282">Flagellum</keyword>
<keyword evidence="10" id="KW-1006">Bacterial flagellum protein export</keyword>
<keyword evidence="11" id="KW-0969">Cilium</keyword>
<evidence type="ECO:0000256" key="1">
    <source>
        <dbReference type="ARBA" id="ARBA00004413"/>
    </source>
</evidence>
<dbReference type="GO" id="GO:0005886">
    <property type="term" value="C:plasma membrane"/>
    <property type="evidence" value="ECO:0007669"/>
    <property type="project" value="UniProtKB-SubCell"/>
</dbReference>
<keyword evidence="6" id="KW-0145">Chemotaxis</keyword>
<sequence>MGHLTLSKVLQVRENEKKDAVLVYNQAIEKFENVATKLYQILRKKEMAEQTVETYKETITPIDSIIEQMTYIESLNQQIISLQTAVNEAREEMELKQLLLTESHKEVKKFEKLIENRLLAEKNAQMKLDMAAMDEISIQQFISKN</sequence>
<dbReference type="RefSeq" id="WP_368654816.1">
    <property type="nucleotide sequence ID" value="NZ_CP162599.1"/>
</dbReference>
<dbReference type="Pfam" id="PF02050">
    <property type="entry name" value="FliJ"/>
    <property type="match status" value="1"/>
</dbReference>
<evidence type="ECO:0000256" key="2">
    <source>
        <dbReference type="ARBA" id="ARBA00010004"/>
    </source>
</evidence>
<organism evidence="11">
    <name type="scientific">Ornithinibacillus sp. 4-3</name>
    <dbReference type="NCBI Taxonomy" id="3231488"/>
    <lineage>
        <taxon>Bacteria</taxon>
        <taxon>Bacillati</taxon>
        <taxon>Bacillota</taxon>
        <taxon>Bacilli</taxon>
        <taxon>Bacillales</taxon>
        <taxon>Bacillaceae</taxon>
        <taxon>Ornithinibacillus</taxon>
    </lineage>
</organism>
<evidence type="ECO:0000256" key="4">
    <source>
        <dbReference type="ARBA" id="ARBA00022448"/>
    </source>
</evidence>
<dbReference type="EMBL" id="CP162599">
    <property type="protein sequence ID" value="XDK34139.1"/>
    <property type="molecule type" value="Genomic_DNA"/>
</dbReference>
<dbReference type="InterPro" id="IPR053716">
    <property type="entry name" value="Flag_assembly_chemotaxis_eff"/>
</dbReference>
<keyword evidence="5" id="KW-1003">Cell membrane</keyword>
<evidence type="ECO:0000256" key="9">
    <source>
        <dbReference type="ARBA" id="ARBA00023136"/>
    </source>
</evidence>
<dbReference type="Gene3D" id="1.10.287.1700">
    <property type="match status" value="1"/>
</dbReference>
<comment type="subcellular location">
    <subcellularLocation>
        <location evidence="1">Cell membrane</location>
        <topology evidence="1">Peripheral membrane protein</topology>
        <orientation evidence="1">Cytoplasmic side</orientation>
    </subcellularLocation>
</comment>
<dbReference type="GO" id="GO:0009288">
    <property type="term" value="C:bacterial-type flagellum"/>
    <property type="evidence" value="ECO:0007669"/>
    <property type="project" value="InterPro"/>
</dbReference>
<keyword evidence="11" id="KW-0966">Cell projection</keyword>
<protein>
    <recommendedName>
        <fullName evidence="3">Flagellar FliJ protein</fullName>
    </recommendedName>
</protein>
<keyword evidence="9" id="KW-0472">Membrane</keyword>
<gene>
    <name evidence="11" type="primary">fliJ</name>
    <name evidence="11" type="ORF">AB4Y30_07270</name>
</gene>
<evidence type="ECO:0000256" key="10">
    <source>
        <dbReference type="ARBA" id="ARBA00023225"/>
    </source>
</evidence>
<keyword evidence="8" id="KW-0653">Protein transport</keyword>
<keyword evidence="7" id="KW-1005">Bacterial flagellum biogenesis</keyword>
<evidence type="ECO:0000313" key="11">
    <source>
        <dbReference type="EMBL" id="XDK34139.1"/>
    </source>
</evidence>
<proteinExistence type="inferred from homology"/>
<name>A0AB39HV11_9BACI</name>
<dbReference type="NCBIfam" id="TIGR02473">
    <property type="entry name" value="flagell_FliJ"/>
    <property type="match status" value="1"/>
</dbReference>
<evidence type="ECO:0000256" key="6">
    <source>
        <dbReference type="ARBA" id="ARBA00022500"/>
    </source>
</evidence>
<keyword evidence="4" id="KW-0813">Transport</keyword>
<accession>A0AB39HV11</accession>
<reference evidence="11" key="1">
    <citation type="submission" date="2024-07" db="EMBL/GenBank/DDBJ databases">
        <title>Halotolerant mesophilic bacterium Ornithinibacillus sp. 4-3, sp. nov., isolated from soil.</title>
        <authorList>
            <person name="Sidarenka A.V."/>
            <person name="Guliayeva D.E."/>
            <person name="Leanovich S.I."/>
            <person name="Hileuskaya K.S."/>
            <person name="Akhremchuk A.E."/>
            <person name="Sikolenko M.A."/>
            <person name="Valentovich L.N."/>
        </authorList>
    </citation>
    <scope>NUCLEOTIDE SEQUENCE</scope>
    <source>
        <strain evidence="11">4-3</strain>
    </source>
</reference>
<comment type="similarity">
    <text evidence="2">Belongs to the FliJ family.</text>
</comment>
<dbReference type="AlphaFoldDB" id="A0AB39HV11"/>
<dbReference type="GO" id="GO:0015031">
    <property type="term" value="P:protein transport"/>
    <property type="evidence" value="ECO:0007669"/>
    <property type="project" value="UniProtKB-KW"/>
</dbReference>
<evidence type="ECO:0000256" key="3">
    <source>
        <dbReference type="ARBA" id="ARBA00020392"/>
    </source>
</evidence>
<evidence type="ECO:0000256" key="8">
    <source>
        <dbReference type="ARBA" id="ARBA00022927"/>
    </source>
</evidence>
<evidence type="ECO:0000256" key="7">
    <source>
        <dbReference type="ARBA" id="ARBA00022795"/>
    </source>
</evidence>